<keyword evidence="3" id="KW-1185">Reference proteome</keyword>
<feature type="transmembrane region" description="Helical" evidence="1">
    <location>
        <begin position="88"/>
        <end position="114"/>
    </location>
</feature>
<accession>A0A2T5PGI9</accession>
<dbReference type="EMBL" id="QASO01000129">
    <property type="protein sequence ID" value="PTU76835.1"/>
    <property type="molecule type" value="Genomic_DNA"/>
</dbReference>
<name>A0A2T5PGI9_ECTOL</name>
<organism evidence="2 3">
    <name type="scientific">Ectopseudomonas oleovorans</name>
    <name type="common">Pseudomonas oleovorans</name>
    <dbReference type="NCBI Taxonomy" id="301"/>
    <lineage>
        <taxon>Bacteria</taxon>
        <taxon>Pseudomonadati</taxon>
        <taxon>Pseudomonadota</taxon>
        <taxon>Gammaproteobacteria</taxon>
        <taxon>Pseudomonadales</taxon>
        <taxon>Pseudomonadaceae</taxon>
        <taxon>Ectopseudomonas</taxon>
    </lineage>
</organism>
<evidence type="ECO:0000256" key="1">
    <source>
        <dbReference type="SAM" id="Phobius"/>
    </source>
</evidence>
<proteinExistence type="predicted"/>
<comment type="caution">
    <text evidence="2">The sequence shown here is derived from an EMBL/GenBank/DDBJ whole genome shotgun (WGS) entry which is preliminary data.</text>
</comment>
<evidence type="ECO:0000313" key="3">
    <source>
        <dbReference type="Proteomes" id="UP000244052"/>
    </source>
</evidence>
<keyword evidence="1" id="KW-0812">Transmembrane</keyword>
<keyword evidence="1" id="KW-1133">Transmembrane helix</keyword>
<sequence>MQCPACNHEAPQAEFGDPLKCPSCGAFYAKALAAKQKAAAALEVAPAADVVKQARQIKGASVPVAAQPVVVVDIQMRFWSMVVFMVKWVFASIPAFIIVAVICAVVWGITLGLLGGASNSLVSSSLPPTSDRVAAEPAAVPVISPISATIRDKGFLSRTDGHDQDQMAFGLTFRNNTGREVNAFDGTAVFTDVLGNEVFRAAVVVDGYFPVDGEINRGFTVRYNKFMSDHVRFNDMDQSRLSVDFRPKKALFKGGEIQEF</sequence>
<dbReference type="Proteomes" id="UP000244052">
    <property type="component" value="Unassembled WGS sequence"/>
</dbReference>
<protein>
    <submittedName>
        <fullName evidence="2">Uncharacterized protein</fullName>
    </submittedName>
</protein>
<reference evidence="2 3" key="1">
    <citation type="submission" date="2018-04" db="EMBL/GenBank/DDBJ databases">
        <title>Pseudomonas sp. nov., isolated from mangrove soil.</title>
        <authorList>
            <person name="Chen C."/>
        </authorList>
    </citation>
    <scope>NUCLEOTIDE SEQUENCE [LARGE SCALE GENOMIC DNA]</scope>
    <source>
        <strain evidence="2 3">JCM 14246</strain>
    </source>
</reference>
<dbReference type="AlphaFoldDB" id="A0A2T5PGI9"/>
<gene>
    <name evidence="2" type="ORF">DBO86_22810</name>
</gene>
<evidence type="ECO:0000313" key="2">
    <source>
        <dbReference type="EMBL" id="PTU76835.1"/>
    </source>
</evidence>
<keyword evidence="1" id="KW-0472">Membrane</keyword>